<dbReference type="InterPro" id="IPR019752">
    <property type="entry name" value="Pyrv/ketoisovalerate_OxRed_cat"/>
</dbReference>
<reference evidence="4" key="1">
    <citation type="submission" date="2017-02" db="EMBL/GenBank/DDBJ databases">
        <authorList>
            <person name="Varghese N."/>
            <person name="Submissions S."/>
        </authorList>
    </citation>
    <scope>NUCLEOTIDE SEQUENCE [LARGE SCALE GENOMIC DNA]</scope>
    <source>
        <strain evidence="4">DSM 3072</strain>
    </source>
</reference>
<evidence type="ECO:0000259" key="2">
    <source>
        <dbReference type="Pfam" id="PF01558"/>
    </source>
</evidence>
<accession>A0A1T4VK75</accession>
<keyword evidence="1" id="KW-0560">Oxidoreductase</keyword>
<dbReference type="SUPFAM" id="SSF53323">
    <property type="entry name" value="Pyruvate-ferredoxin oxidoreductase, PFOR, domain III"/>
    <property type="match status" value="1"/>
</dbReference>
<proteinExistence type="predicted"/>
<dbReference type="STRING" id="83771.SAMN02910357_00246"/>
<dbReference type="GO" id="GO:0016625">
    <property type="term" value="F:oxidoreductase activity, acting on the aldehyde or oxo group of donors, iron-sulfur protein as acceptor"/>
    <property type="evidence" value="ECO:0007669"/>
    <property type="project" value="InterPro"/>
</dbReference>
<sequence>MLQIRLHGRGGQGVVTAAEMLTLAAFYEGHHAQAFPSFGSERTGAPVVAYARIDNKEIRTHEPIQQPGVVLVQDKTLLGSVDVFGGLDPNGYAIINSKDAPEVVVPELVKMLPKGHVFTVPATDFAMQKIGKPLPGAPMLSALAAVTDILKLESVQKAFQERYPGKVGDANAETAALAYNYIKGVL</sequence>
<dbReference type="EMBL" id="FUXX01000029">
    <property type="protein sequence ID" value="SKA65362.1"/>
    <property type="molecule type" value="Genomic_DNA"/>
</dbReference>
<dbReference type="Gene3D" id="3.40.920.10">
    <property type="entry name" value="Pyruvate-ferredoxin oxidoreductase, PFOR, domain III"/>
    <property type="match status" value="1"/>
</dbReference>
<organism evidence="3 4">
    <name type="scientific">Succinivibrio dextrinosolvens DSM 3072</name>
    <dbReference type="NCBI Taxonomy" id="1123324"/>
    <lineage>
        <taxon>Bacteria</taxon>
        <taxon>Pseudomonadati</taxon>
        <taxon>Pseudomonadota</taxon>
        <taxon>Gammaproteobacteria</taxon>
        <taxon>Aeromonadales</taxon>
        <taxon>Succinivibrionaceae</taxon>
        <taxon>Succinivibrio</taxon>
    </lineage>
</organism>
<gene>
    <name evidence="3" type="ORF">SAMN02745213_01646</name>
</gene>
<feature type="domain" description="Pyruvate/ketoisovalerate oxidoreductase catalytic" evidence="2">
    <location>
        <begin position="10"/>
        <end position="179"/>
    </location>
</feature>
<dbReference type="InterPro" id="IPR051626">
    <property type="entry name" value="Oxidoreductase_gamma_subunit"/>
</dbReference>
<dbReference type="NCBIfam" id="TIGR02175">
    <property type="entry name" value="PorC_KorC"/>
    <property type="match status" value="1"/>
</dbReference>
<evidence type="ECO:0000313" key="4">
    <source>
        <dbReference type="Proteomes" id="UP000242432"/>
    </source>
</evidence>
<dbReference type="InterPro" id="IPR011894">
    <property type="entry name" value="PorC_KorC"/>
</dbReference>
<dbReference type="AlphaFoldDB" id="A0A1T4VK75"/>
<dbReference type="PANTHER" id="PTHR43366">
    <property type="entry name" value="PYRUVATE SYNTHASE SUBUNIT PORC"/>
    <property type="match status" value="1"/>
</dbReference>
<dbReference type="RefSeq" id="WP_031491740.1">
    <property type="nucleotide sequence ID" value="NZ_FUXX01000029.1"/>
</dbReference>
<dbReference type="PANTHER" id="PTHR43366:SF1">
    <property type="entry name" value="PYRUVATE SYNTHASE SUBUNIT PORC"/>
    <property type="match status" value="1"/>
</dbReference>
<keyword evidence="3" id="KW-0670">Pyruvate</keyword>
<name>A0A1T4VK75_9GAMM</name>
<dbReference type="InterPro" id="IPR002869">
    <property type="entry name" value="Pyrv_flavodox_OxRed_cen"/>
</dbReference>
<dbReference type="Proteomes" id="UP000242432">
    <property type="component" value="Unassembled WGS sequence"/>
</dbReference>
<keyword evidence="4" id="KW-1185">Reference proteome</keyword>
<dbReference type="Pfam" id="PF01558">
    <property type="entry name" value="POR"/>
    <property type="match status" value="1"/>
</dbReference>
<evidence type="ECO:0000256" key="1">
    <source>
        <dbReference type="ARBA" id="ARBA00023002"/>
    </source>
</evidence>
<evidence type="ECO:0000313" key="3">
    <source>
        <dbReference type="EMBL" id="SKA65362.1"/>
    </source>
</evidence>
<protein>
    <submittedName>
        <fullName evidence="3">Pyruvate ferredoxin oxidoreductase gamma subunit</fullName>
    </submittedName>
</protein>